<dbReference type="Pfam" id="PF02767">
    <property type="entry name" value="DNA_pol3_beta_2"/>
    <property type="match status" value="1"/>
</dbReference>
<reference evidence="14 15" key="2">
    <citation type="journal article" date="2014" name="Emerg. Microbes Infect.">
        <title>Potential impact on kidney infection: a whole-genome analysis of Leptospira santarosai serovar Shermani.</title>
        <authorList>
            <person name="Chou L.F."/>
            <person name="Chen T.W."/>
            <person name="Ko Y.C."/>
            <person name="Pan M.J."/>
            <person name="Tian Y.C."/>
            <person name="Chiu C.H."/>
            <person name="Tang P."/>
            <person name="Hung C.C."/>
            <person name="Yang C.W."/>
        </authorList>
    </citation>
    <scope>NUCLEOTIDE SEQUENCE</scope>
    <source>
        <strain evidence="14 15">LT 821</strain>
    </source>
</reference>
<proteinExistence type="inferred from homology"/>
<dbReference type="GO" id="GO:0009360">
    <property type="term" value="C:DNA polymerase III complex"/>
    <property type="evidence" value="ECO:0007669"/>
    <property type="project" value="InterPro"/>
</dbReference>
<name>A0A097ES88_9LEPT</name>
<evidence type="ECO:0000259" key="13">
    <source>
        <dbReference type="Pfam" id="PF02768"/>
    </source>
</evidence>
<dbReference type="SMART" id="SM00480">
    <property type="entry name" value="POL3Bc"/>
    <property type="match status" value="1"/>
</dbReference>
<dbReference type="InterPro" id="IPR001001">
    <property type="entry name" value="DNA_polIII_beta"/>
</dbReference>
<dbReference type="GeneID" id="29740538"/>
<keyword evidence="9" id="KW-0238">DNA-binding</keyword>
<evidence type="ECO:0000256" key="1">
    <source>
        <dbReference type="ARBA" id="ARBA00004496"/>
    </source>
</evidence>
<comment type="subunit">
    <text evidence="10">Forms a ring-shaped head-to-tail homodimer around DNA.</text>
</comment>
<dbReference type="InterPro" id="IPR022635">
    <property type="entry name" value="DNA_polIII_beta_C"/>
</dbReference>
<dbReference type="InterPro" id="IPR022634">
    <property type="entry name" value="DNA_polIII_beta_N"/>
</dbReference>
<keyword evidence="5 10" id="KW-0808">Transferase</keyword>
<dbReference type="PIRSF" id="PIRSF000804">
    <property type="entry name" value="DNA_pol_III_b"/>
    <property type="match status" value="1"/>
</dbReference>
<dbReference type="GO" id="GO:0008408">
    <property type="term" value="F:3'-5' exonuclease activity"/>
    <property type="evidence" value="ECO:0007669"/>
    <property type="project" value="InterPro"/>
</dbReference>
<evidence type="ECO:0000256" key="4">
    <source>
        <dbReference type="ARBA" id="ARBA00022490"/>
    </source>
</evidence>
<comment type="subcellular location">
    <subcellularLocation>
        <location evidence="1 10">Cytoplasm</location>
    </subcellularLocation>
</comment>
<dbReference type="GO" id="GO:0003887">
    <property type="term" value="F:DNA-directed DNA polymerase activity"/>
    <property type="evidence" value="ECO:0007669"/>
    <property type="project" value="UniProtKB-UniRule"/>
</dbReference>
<dbReference type="GO" id="GO:0005737">
    <property type="term" value="C:cytoplasm"/>
    <property type="evidence" value="ECO:0007669"/>
    <property type="project" value="UniProtKB-SubCell"/>
</dbReference>
<feature type="domain" description="DNA polymerase III beta sliding clamp C-terminal" evidence="13">
    <location>
        <begin position="253"/>
        <end position="371"/>
    </location>
</feature>
<dbReference type="InterPro" id="IPR022637">
    <property type="entry name" value="DNA_polIII_beta_cen"/>
</dbReference>
<keyword evidence="8 10" id="KW-0239">DNA-directed DNA polymerase</keyword>
<dbReference type="Pfam" id="PF00712">
    <property type="entry name" value="DNA_pol3_beta"/>
    <property type="match status" value="1"/>
</dbReference>
<evidence type="ECO:0000256" key="6">
    <source>
        <dbReference type="ARBA" id="ARBA00022695"/>
    </source>
</evidence>
<dbReference type="InterPro" id="IPR046938">
    <property type="entry name" value="DNA_clamp_sf"/>
</dbReference>
<gene>
    <name evidence="14" type="ORF">LSS_20695</name>
</gene>
<evidence type="ECO:0000259" key="12">
    <source>
        <dbReference type="Pfam" id="PF02767"/>
    </source>
</evidence>
<dbReference type="STRING" id="758847.LSS_20695"/>
<evidence type="ECO:0000256" key="9">
    <source>
        <dbReference type="ARBA" id="ARBA00023125"/>
    </source>
</evidence>
<evidence type="ECO:0000256" key="8">
    <source>
        <dbReference type="ARBA" id="ARBA00022932"/>
    </source>
</evidence>
<dbReference type="PANTHER" id="PTHR30478:SF0">
    <property type="entry name" value="BETA SLIDING CLAMP"/>
    <property type="match status" value="1"/>
</dbReference>
<evidence type="ECO:0000256" key="3">
    <source>
        <dbReference type="ARBA" id="ARBA00021035"/>
    </source>
</evidence>
<evidence type="ECO:0000259" key="11">
    <source>
        <dbReference type="Pfam" id="PF00712"/>
    </source>
</evidence>
<accession>A0A097ES88</accession>
<evidence type="ECO:0000256" key="2">
    <source>
        <dbReference type="ARBA" id="ARBA00010752"/>
    </source>
</evidence>
<keyword evidence="4 10" id="KW-0963">Cytoplasm</keyword>
<evidence type="ECO:0000313" key="15">
    <source>
        <dbReference type="Proteomes" id="UP000035800"/>
    </source>
</evidence>
<keyword evidence="6 10" id="KW-0548">Nucleotidyltransferase</keyword>
<protein>
    <recommendedName>
        <fullName evidence="3 10">Beta sliding clamp</fullName>
    </recommendedName>
</protein>
<feature type="domain" description="DNA polymerase III beta sliding clamp central" evidence="12">
    <location>
        <begin position="139"/>
        <end position="250"/>
    </location>
</feature>
<dbReference type="Proteomes" id="UP000035800">
    <property type="component" value="Chromosome I"/>
</dbReference>
<feature type="domain" description="DNA polymerase III beta sliding clamp N-terminal" evidence="11">
    <location>
        <begin position="1"/>
        <end position="125"/>
    </location>
</feature>
<dbReference type="PANTHER" id="PTHR30478">
    <property type="entry name" value="DNA POLYMERASE III SUBUNIT BETA"/>
    <property type="match status" value="1"/>
</dbReference>
<evidence type="ECO:0000256" key="7">
    <source>
        <dbReference type="ARBA" id="ARBA00022705"/>
    </source>
</evidence>
<dbReference type="Gene3D" id="3.70.10.10">
    <property type="match status" value="1"/>
</dbReference>
<organism evidence="14 15">
    <name type="scientific">Leptospira santarosai serovar Shermani str. LT 821</name>
    <dbReference type="NCBI Taxonomy" id="758847"/>
    <lineage>
        <taxon>Bacteria</taxon>
        <taxon>Pseudomonadati</taxon>
        <taxon>Spirochaetota</taxon>
        <taxon>Spirochaetia</taxon>
        <taxon>Leptospirales</taxon>
        <taxon>Leptospiraceae</taxon>
        <taxon>Leptospira</taxon>
    </lineage>
</organism>
<dbReference type="NCBIfam" id="TIGR00663">
    <property type="entry name" value="dnan"/>
    <property type="match status" value="1"/>
</dbReference>
<evidence type="ECO:0000313" key="14">
    <source>
        <dbReference type="EMBL" id="AIT10791.1"/>
    </source>
</evidence>
<comment type="function">
    <text evidence="10">Confers DNA tethering and processivity to DNA polymerases and other proteins. Acts as a clamp, forming a ring around DNA (a reaction catalyzed by the clamp-loading complex) which diffuses in an ATP-independent manner freely and bidirectionally along dsDNA. Initially characterized for its ability to contact the catalytic subunit of DNA polymerase III (Pol III), a complex, multichain enzyme responsible for most of the replicative synthesis in bacteria; Pol III exhibits 3'-5' exonuclease proofreading activity. The beta chain is required for initiation of replication as well as for processivity of DNA replication.</text>
</comment>
<evidence type="ECO:0000256" key="10">
    <source>
        <dbReference type="PIRNR" id="PIRNR000804"/>
    </source>
</evidence>
<keyword evidence="7 10" id="KW-0235">DNA replication</keyword>
<sequence>MKIKVNTSEFLKAIHAVEGVISAREIKSILSNLKIEAEGKEVSLSATDLEISIKTSLPAEIVQAGSISLPAKQLSNFFKTIHFEETVLSLEESDGDSSIVYITDASGKNDYKSKISGMDAEEIKTISKVNPSQISSFPSTLINDMIRKTSYAIAHEDQRFIFNGLYMIPNGNKLIFVGTDGRRLCKIERTLPSPLQFKDSIIVPAKAIREISKMITTSETGNLGLIDSQIYASANNIELLCKLIEGNFPNYEQVIPQSSKFSTTISKEEFQISLRQVLTAAEEPSRQVKLTFSKNNLNLFAQTHGASEANINKPIEYSGNEITIAFKGEYLMDIFKSIDDNEVKIEFSDASSPVIFKDPSDPEFISVIMPMKL</sequence>
<dbReference type="GO" id="GO:0003677">
    <property type="term" value="F:DNA binding"/>
    <property type="evidence" value="ECO:0007669"/>
    <property type="project" value="UniProtKB-UniRule"/>
</dbReference>
<dbReference type="AlphaFoldDB" id="A0A097ES88"/>
<dbReference type="KEGG" id="lst:LSS_20695"/>
<dbReference type="SUPFAM" id="SSF55979">
    <property type="entry name" value="DNA clamp"/>
    <property type="match status" value="3"/>
</dbReference>
<dbReference type="Pfam" id="PF02768">
    <property type="entry name" value="DNA_pol3_beta_3"/>
    <property type="match status" value="1"/>
</dbReference>
<dbReference type="Gene3D" id="3.10.150.10">
    <property type="entry name" value="DNA Polymerase III, subunit A, domain 2"/>
    <property type="match status" value="1"/>
</dbReference>
<dbReference type="EMBL" id="CP006694">
    <property type="protein sequence ID" value="AIT10791.1"/>
    <property type="molecule type" value="Genomic_DNA"/>
</dbReference>
<dbReference type="RefSeq" id="WP_004461776.1">
    <property type="nucleotide sequence ID" value="NZ_CP006694.1"/>
</dbReference>
<evidence type="ECO:0000256" key="5">
    <source>
        <dbReference type="ARBA" id="ARBA00022679"/>
    </source>
</evidence>
<reference evidence="14 15" key="1">
    <citation type="journal article" date="2012" name="Gene">
        <title>Sequence of Leptospira santarosai serovar Shermani genome and prediction of virulence-associated genes.</title>
        <authorList>
            <person name="Chou L.F."/>
            <person name="Chen Y.T."/>
            <person name="Lu C.W."/>
            <person name="Ko Y.C."/>
            <person name="Tang C.Y."/>
            <person name="Pan M.J."/>
            <person name="Tian Y.C."/>
            <person name="Chiu C.H."/>
            <person name="Hung C.C."/>
            <person name="Yang C.W."/>
        </authorList>
    </citation>
    <scope>NUCLEOTIDE SEQUENCE [LARGE SCALE GENOMIC DNA]</scope>
    <source>
        <strain evidence="14">LT 821</strain>
    </source>
</reference>
<dbReference type="CDD" id="cd00140">
    <property type="entry name" value="beta_clamp"/>
    <property type="match status" value="1"/>
</dbReference>
<comment type="similarity">
    <text evidence="2 10">Belongs to the beta sliding clamp family.</text>
</comment>
<dbReference type="GO" id="GO:0006271">
    <property type="term" value="P:DNA strand elongation involved in DNA replication"/>
    <property type="evidence" value="ECO:0007669"/>
    <property type="project" value="TreeGrafter"/>
</dbReference>